<keyword evidence="6" id="KW-0999">Mitochondrion inner membrane</keyword>
<dbReference type="PANTHER" id="PTHR35268:SF1">
    <property type="entry name" value="UBIQUINOL-CYTOCHROME-C REDUCTASE COMPLEX ASSEMBLY FACTOR 4"/>
    <property type="match status" value="1"/>
</dbReference>
<name>A0A8C2TG83_COTJA</name>
<keyword evidence="13" id="KW-1185">Reference proteome</keyword>
<evidence type="ECO:0000256" key="10">
    <source>
        <dbReference type="ARBA" id="ARBA00023136"/>
    </source>
</evidence>
<evidence type="ECO:0000256" key="3">
    <source>
        <dbReference type="ARBA" id="ARBA00022660"/>
    </source>
</evidence>
<evidence type="ECO:0008006" key="14">
    <source>
        <dbReference type="Google" id="ProtNLM"/>
    </source>
</evidence>
<organism evidence="12 13">
    <name type="scientific">Coturnix japonica</name>
    <name type="common">Japanese quail</name>
    <name type="synonym">Coturnix coturnix japonica</name>
    <dbReference type="NCBI Taxonomy" id="93934"/>
    <lineage>
        <taxon>Eukaryota</taxon>
        <taxon>Metazoa</taxon>
        <taxon>Chordata</taxon>
        <taxon>Craniata</taxon>
        <taxon>Vertebrata</taxon>
        <taxon>Euteleostomi</taxon>
        <taxon>Archelosauria</taxon>
        <taxon>Archosauria</taxon>
        <taxon>Dinosauria</taxon>
        <taxon>Saurischia</taxon>
        <taxon>Theropoda</taxon>
        <taxon>Coelurosauria</taxon>
        <taxon>Aves</taxon>
        <taxon>Neognathae</taxon>
        <taxon>Galloanserae</taxon>
        <taxon>Galliformes</taxon>
        <taxon>Phasianidae</taxon>
        <taxon>Perdicinae</taxon>
        <taxon>Coturnix</taxon>
    </lineage>
</organism>
<accession>A0A8C2TG83</accession>
<dbReference type="AlphaFoldDB" id="A0A8C2TG83"/>
<evidence type="ECO:0000313" key="12">
    <source>
        <dbReference type="Ensembl" id="ENSCJPP00005012023.1"/>
    </source>
</evidence>
<evidence type="ECO:0000256" key="8">
    <source>
        <dbReference type="ARBA" id="ARBA00022989"/>
    </source>
</evidence>
<evidence type="ECO:0000256" key="7">
    <source>
        <dbReference type="ARBA" id="ARBA00022982"/>
    </source>
</evidence>
<reference evidence="12" key="2">
    <citation type="submission" date="2025-08" db="UniProtKB">
        <authorList>
            <consortium name="Ensembl"/>
        </authorList>
    </citation>
    <scope>IDENTIFICATION</scope>
</reference>
<keyword evidence="4" id="KW-0812">Transmembrane</keyword>
<proteinExistence type="inferred from homology"/>
<evidence type="ECO:0000256" key="9">
    <source>
        <dbReference type="ARBA" id="ARBA00023128"/>
    </source>
</evidence>
<keyword evidence="9" id="KW-0496">Mitochondrion</keyword>
<keyword evidence="7" id="KW-0249">Electron transport</keyword>
<dbReference type="InterPro" id="IPR029160">
    <property type="entry name" value="UQCC4"/>
</dbReference>
<keyword evidence="3" id="KW-0679">Respiratory chain</keyword>
<reference evidence="12" key="1">
    <citation type="submission" date="2015-11" db="EMBL/GenBank/DDBJ databases">
        <authorList>
            <consortium name="International Coturnix japonica Genome Analysis Consortium"/>
            <person name="Warren W."/>
            <person name="Burt D.W."/>
            <person name="Antin P.B."/>
            <person name="Lanford R."/>
            <person name="Gros J."/>
            <person name="Wilson R.K."/>
        </authorList>
    </citation>
    <scope>NUCLEOTIDE SEQUENCE [LARGE SCALE GENOMIC DNA]</scope>
</reference>
<dbReference type="GeneTree" id="ENSGT01030000235280"/>
<evidence type="ECO:0000256" key="2">
    <source>
        <dbReference type="ARBA" id="ARBA00022448"/>
    </source>
</evidence>
<sequence>MAVVVTGYELCGYSSSVYRDSTGRSPVTVETFCVEPGANSVSFPPPLPAVHLRVPVAPPCGLLAITACSAMVAFPLPGGAGAERCDELGDEGAIPFSASKASPRVWSVSQSMGSDYERSWVKVLPVSLLCSGLLLWCVFREKTEIDDKLEALFSGEMLDPSDASPRTPSNASAL</sequence>
<evidence type="ECO:0000313" key="13">
    <source>
        <dbReference type="Proteomes" id="UP000694412"/>
    </source>
</evidence>
<keyword evidence="8" id="KW-1133">Transmembrane helix</keyword>
<protein>
    <recommendedName>
        <fullName evidence="14">Protein CCSMST1</fullName>
    </recommendedName>
</protein>
<dbReference type="InterPro" id="IPR023248">
    <property type="entry name" value="UQCC4_vert"/>
</dbReference>
<dbReference type="GO" id="GO:0005743">
    <property type="term" value="C:mitochondrial inner membrane"/>
    <property type="evidence" value="ECO:0007669"/>
    <property type="project" value="UniProtKB-SubCell"/>
</dbReference>
<evidence type="ECO:0000256" key="11">
    <source>
        <dbReference type="ARBA" id="ARBA00034713"/>
    </source>
</evidence>
<comment type="subcellular location">
    <subcellularLocation>
        <location evidence="1">Mitochondrion inner membrane</location>
        <topology evidence="1">Single-pass membrane protein</topology>
    </subcellularLocation>
</comment>
<dbReference type="Ensembl" id="ENSCJPT00005017483.1">
    <property type="protein sequence ID" value="ENSCJPP00005012023.1"/>
    <property type="gene ID" value="ENSCJPG00005010259.1"/>
</dbReference>
<comment type="similarity">
    <text evidence="11">Belongs to the UQCC4 family.</text>
</comment>
<keyword evidence="2" id="KW-0813">Transport</keyword>
<evidence type="ECO:0000256" key="4">
    <source>
        <dbReference type="ARBA" id="ARBA00022692"/>
    </source>
</evidence>
<evidence type="ECO:0000256" key="5">
    <source>
        <dbReference type="ARBA" id="ARBA00022729"/>
    </source>
</evidence>
<evidence type="ECO:0000256" key="6">
    <source>
        <dbReference type="ARBA" id="ARBA00022792"/>
    </source>
</evidence>
<keyword evidence="10" id="KW-0472">Membrane</keyword>
<dbReference type="Pfam" id="PF15013">
    <property type="entry name" value="CCSMST1"/>
    <property type="match status" value="1"/>
</dbReference>
<dbReference type="Proteomes" id="UP000694412">
    <property type="component" value="Chromosome 14"/>
</dbReference>
<keyword evidence="5" id="KW-0732">Signal</keyword>
<dbReference type="PRINTS" id="PR02042">
    <property type="entry name" value="CCSMST1"/>
</dbReference>
<dbReference type="PANTHER" id="PTHR35268">
    <property type="entry name" value="PROTEIN CCSMST1"/>
    <property type="match status" value="1"/>
</dbReference>
<reference evidence="12" key="3">
    <citation type="submission" date="2025-09" db="UniProtKB">
        <authorList>
            <consortium name="Ensembl"/>
        </authorList>
    </citation>
    <scope>IDENTIFICATION</scope>
</reference>
<evidence type="ECO:0000256" key="1">
    <source>
        <dbReference type="ARBA" id="ARBA00004434"/>
    </source>
</evidence>